<dbReference type="STRING" id="758803.SAMN05421803_111110"/>
<dbReference type="RefSeq" id="WP_073380612.1">
    <property type="nucleotide sequence ID" value="NZ_FQZK01000011.1"/>
</dbReference>
<feature type="region of interest" description="Disordered" evidence="1">
    <location>
        <begin position="449"/>
        <end position="479"/>
    </location>
</feature>
<organism evidence="2 3">
    <name type="scientific">Nocardiopsis flavescens</name>
    <dbReference type="NCBI Taxonomy" id="758803"/>
    <lineage>
        <taxon>Bacteria</taxon>
        <taxon>Bacillati</taxon>
        <taxon>Actinomycetota</taxon>
        <taxon>Actinomycetes</taxon>
        <taxon>Streptosporangiales</taxon>
        <taxon>Nocardiopsidaceae</taxon>
        <taxon>Nocardiopsis</taxon>
    </lineage>
</organism>
<name>A0A1M6N8I8_9ACTN</name>
<dbReference type="OrthoDB" id="3417006at2"/>
<evidence type="ECO:0000313" key="3">
    <source>
        <dbReference type="Proteomes" id="UP000184452"/>
    </source>
</evidence>
<dbReference type="AlphaFoldDB" id="A0A1M6N8I8"/>
<accession>A0A1M6N8I8</accession>
<keyword evidence="3" id="KW-1185">Reference proteome</keyword>
<feature type="compositionally biased region" description="Low complexity" evidence="1">
    <location>
        <begin position="470"/>
        <end position="479"/>
    </location>
</feature>
<protein>
    <submittedName>
        <fullName evidence="2">Uncharacterized protein</fullName>
    </submittedName>
</protein>
<proteinExistence type="predicted"/>
<dbReference type="Proteomes" id="UP000184452">
    <property type="component" value="Unassembled WGS sequence"/>
</dbReference>
<reference evidence="2 3" key="1">
    <citation type="submission" date="2016-11" db="EMBL/GenBank/DDBJ databases">
        <authorList>
            <person name="Jaros S."/>
            <person name="Januszkiewicz K."/>
            <person name="Wedrychowicz H."/>
        </authorList>
    </citation>
    <scope>NUCLEOTIDE SEQUENCE [LARGE SCALE GENOMIC DNA]</scope>
    <source>
        <strain evidence="2 3">CGMCC 4.5723</strain>
    </source>
</reference>
<evidence type="ECO:0000313" key="2">
    <source>
        <dbReference type="EMBL" id="SHJ92050.1"/>
    </source>
</evidence>
<sequence>MSEAEAGRALRLKRGVRARSLAAEGVAVSMGAAAVVLRGAPAEAVWRALEPALRAGFTRTALVEGFPERGRAVLTGILDRLEEHGFLREAEEEHDLDTAETAAYPHLEALTTRPFAALRALAATPVRVRAESVPVEAAVRRALGRAGFRDVSADTGPPEPGMLATARSAVPGSPEALHVVAAERGVWTAGPRDTAASPAALDALRAWCRGLDEPAGADPGAPESEAARTLVAAQLALAVVAHVARTTGGAAPGAAEAGPEFMVTTDELVSEPHRLPLLPELDAGRTGAFPGALEPAPLVTDRLDALAPLWDRVFGPVGEPVPGDLPQLPVGLARTGRSGGSGCGVTTAEARLDALVGSLHAAAWGPGAGPGGRGLGSTRAEAVGDAVGDLVLRAGVPWKEVDPPGPMSAAARRLWAALTLRSGVAASVRFHELEGAGLWRAEVLGPEGAAPGAADREPAGRAGGTGPGGEAAPVGAAGREAARPGGAVLASGAAADPDAALREALLRAVAAVQGEDLPGLAAHAARTPDAAASLAAWAAATGRVRVAAPAGAAAWAAHGVHAAVAEWT</sequence>
<gene>
    <name evidence="2" type="ORF">SAMN05421803_111110</name>
</gene>
<evidence type="ECO:0000256" key="1">
    <source>
        <dbReference type="SAM" id="MobiDB-lite"/>
    </source>
</evidence>
<dbReference type="EMBL" id="FQZK01000011">
    <property type="protein sequence ID" value="SHJ92050.1"/>
    <property type="molecule type" value="Genomic_DNA"/>
</dbReference>